<keyword evidence="5 7" id="KW-0808">Transferase</keyword>
<dbReference type="SUPFAM" id="SSF53756">
    <property type="entry name" value="UDP-Glycosyltransferase/glycogen phosphorylase"/>
    <property type="match status" value="1"/>
</dbReference>
<dbReference type="GO" id="GO:0005978">
    <property type="term" value="P:glycogen biosynthetic process"/>
    <property type="evidence" value="ECO:0007669"/>
    <property type="project" value="UniProtKB-UniRule"/>
</dbReference>
<gene>
    <name evidence="7" type="primary">glgA</name>
    <name evidence="10" type="ORF">B0X71_02940</name>
</gene>
<accession>A0A1Q2KVE3</accession>
<comment type="pathway">
    <text evidence="7">Glycan biosynthesis; glycogen biosynthesis.</text>
</comment>
<dbReference type="RefSeq" id="WP_077588042.1">
    <property type="nucleotide sequence ID" value="NZ_CP019640.1"/>
</dbReference>
<dbReference type="InterPro" id="IPR011835">
    <property type="entry name" value="GS/SS"/>
</dbReference>
<feature type="domain" description="Starch synthase catalytic" evidence="9">
    <location>
        <begin position="2"/>
        <end position="236"/>
    </location>
</feature>
<dbReference type="Proteomes" id="UP000188184">
    <property type="component" value="Chromosome"/>
</dbReference>
<protein>
    <recommendedName>
        <fullName evidence="7">Glycogen synthase</fullName>
        <ecNumber evidence="7">2.4.1.21</ecNumber>
    </recommendedName>
    <alternativeName>
        <fullName evidence="7">Starch [bacterial glycogen] synthase</fullName>
    </alternativeName>
</protein>
<evidence type="ECO:0000256" key="4">
    <source>
        <dbReference type="ARBA" id="ARBA00022676"/>
    </source>
</evidence>
<evidence type="ECO:0000259" key="9">
    <source>
        <dbReference type="Pfam" id="PF08323"/>
    </source>
</evidence>
<evidence type="ECO:0000256" key="7">
    <source>
        <dbReference type="HAMAP-Rule" id="MF_00484"/>
    </source>
</evidence>
<dbReference type="EMBL" id="CP019640">
    <property type="protein sequence ID" value="AQQ52170.1"/>
    <property type="molecule type" value="Genomic_DNA"/>
</dbReference>
<dbReference type="KEGG" id="pmar:B0X71_02940"/>
<evidence type="ECO:0000313" key="10">
    <source>
        <dbReference type="EMBL" id="AQQ52170.1"/>
    </source>
</evidence>
<dbReference type="CDD" id="cd03791">
    <property type="entry name" value="GT5_Glycogen_synthase_DULL1-like"/>
    <property type="match status" value="1"/>
</dbReference>
<dbReference type="AlphaFoldDB" id="A0A1Q2KVE3"/>
<evidence type="ECO:0000256" key="3">
    <source>
        <dbReference type="ARBA" id="ARBA00010281"/>
    </source>
</evidence>
<name>A0A1Q2KVE3_9BACL</name>
<evidence type="ECO:0000256" key="1">
    <source>
        <dbReference type="ARBA" id="ARBA00001478"/>
    </source>
</evidence>
<evidence type="ECO:0000256" key="6">
    <source>
        <dbReference type="ARBA" id="ARBA00023056"/>
    </source>
</evidence>
<dbReference type="PANTHER" id="PTHR45825:SF11">
    <property type="entry name" value="ALPHA AMYLASE DOMAIN-CONTAINING PROTEIN"/>
    <property type="match status" value="1"/>
</dbReference>
<evidence type="ECO:0000313" key="11">
    <source>
        <dbReference type="Proteomes" id="UP000188184"/>
    </source>
</evidence>
<dbReference type="InterPro" id="IPR001296">
    <property type="entry name" value="Glyco_trans_1"/>
</dbReference>
<dbReference type="Gene3D" id="3.40.50.2000">
    <property type="entry name" value="Glycogen Phosphorylase B"/>
    <property type="match status" value="2"/>
</dbReference>
<feature type="domain" description="Glycosyl transferase family 1" evidence="8">
    <location>
        <begin position="285"/>
        <end position="448"/>
    </location>
</feature>
<keyword evidence="6 7" id="KW-0320">Glycogen biosynthesis</keyword>
<feature type="binding site" evidence="7">
    <location>
        <position position="15"/>
    </location>
    <ligand>
        <name>ADP-alpha-D-glucose</name>
        <dbReference type="ChEBI" id="CHEBI:57498"/>
    </ligand>
</feature>
<keyword evidence="4 7" id="KW-0328">Glycosyltransferase</keyword>
<keyword evidence="11" id="KW-1185">Reference proteome</keyword>
<comment type="similarity">
    <text evidence="3 7">Belongs to the glycosyltransferase 1 family. Bacterial/plant glycogen synthase subfamily.</text>
</comment>
<dbReference type="PANTHER" id="PTHR45825">
    <property type="entry name" value="GRANULE-BOUND STARCH SYNTHASE 1, CHLOROPLASTIC/AMYLOPLASTIC"/>
    <property type="match status" value="1"/>
</dbReference>
<reference evidence="10 11" key="1">
    <citation type="submission" date="2017-02" db="EMBL/GenBank/DDBJ databases">
        <title>The complete genomic sequence of a novel cold adapted crude oil-degrading bacterium Planococcus qaidamina Y42.</title>
        <authorList>
            <person name="Yang R."/>
        </authorList>
    </citation>
    <scope>NUCLEOTIDE SEQUENCE [LARGE SCALE GENOMIC DNA]</scope>
    <source>
        <strain evidence="10 11">Y42</strain>
    </source>
</reference>
<comment type="catalytic activity">
    <reaction evidence="1 7">
        <text>[(1-&gt;4)-alpha-D-glucosyl](n) + ADP-alpha-D-glucose = [(1-&gt;4)-alpha-D-glucosyl](n+1) + ADP + H(+)</text>
        <dbReference type="Rhea" id="RHEA:18189"/>
        <dbReference type="Rhea" id="RHEA-COMP:9584"/>
        <dbReference type="Rhea" id="RHEA-COMP:9587"/>
        <dbReference type="ChEBI" id="CHEBI:15378"/>
        <dbReference type="ChEBI" id="CHEBI:15444"/>
        <dbReference type="ChEBI" id="CHEBI:57498"/>
        <dbReference type="ChEBI" id="CHEBI:456216"/>
        <dbReference type="EC" id="2.4.1.21"/>
    </reaction>
</comment>
<comment type="function">
    <text evidence="2 7">Synthesizes alpha-1,4-glucan chains using ADP-glucose.</text>
</comment>
<dbReference type="UniPathway" id="UPA00164"/>
<dbReference type="Pfam" id="PF00534">
    <property type="entry name" value="Glycos_transf_1"/>
    <property type="match status" value="1"/>
</dbReference>
<evidence type="ECO:0000256" key="2">
    <source>
        <dbReference type="ARBA" id="ARBA00002764"/>
    </source>
</evidence>
<sequence>MNIVMAVAECVPFVKTGGLADVAGALPKALARLGHNVTVILPKYSLIPDELQQQFTKQDEVKFEFKGKQASAGIFAYESEGVGYLLLENDEYFAREGIYGQPDDAERFAFLNRGVLAVLHSLPLPADIVHVHDWHTAMIPFLLQEDQQYAGLNEGLQTVLTIHNLQFQGNFPPETFTAIYGMDSQYLNDDAVLWHGNLSMLKTGIQYADKVTAVSPTYRDEILTDQYGEGLQQVLRARQDDLLGIVNGLDTDAYDPAADPAIEQTYDASSVSAGKAANKQALQRRFGLPEQPDTPLIVMVSRLSGQKGIDVLEDTLPELVEKEDLQVIILGTGEERYERFLRGLAADHPDKVYAYIGFDEALAHLLYAGADIFLMPSHFEPCGLSQLISMRYGTVPVANKTGGLQDTVTEYDEGMQTGNGFLSDFSRGRTFSGTLKRCLSFYKQPEDWRMIQLNGMRGNYSWPRSAEQYAKLYERIKQTEE</sequence>
<dbReference type="GO" id="GO:0009011">
    <property type="term" value="F:alpha-1,4-glucan glucosyltransferase (ADP-glucose donor) activity"/>
    <property type="evidence" value="ECO:0007669"/>
    <property type="project" value="UniProtKB-UniRule"/>
</dbReference>
<dbReference type="InterPro" id="IPR013534">
    <property type="entry name" value="Starch_synth_cat_dom"/>
</dbReference>
<dbReference type="GO" id="GO:0004373">
    <property type="term" value="F:alpha-1,4-glucan glucosyltransferase (UDP-glucose donor) activity"/>
    <property type="evidence" value="ECO:0007669"/>
    <property type="project" value="InterPro"/>
</dbReference>
<dbReference type="NCBIfam" id="TIGR02095">
    <property type="entry name" value="glgA"/>
    <property type="match status" value="1"/>
</dbReference>
<evidence type="ECO:0000259" key="8">
    <source>
        <dbReference type="Pfam" id="PF00534"/>
    </source>
</evidence>
<dbReference type="NCBIfam" id="NF001899">
    <property type="entry name" value="PRK00654.1-2"/>
    <property type="match status" value="1"/>
</dbReference>
<dbReference type="HAMAP" id="MF_00484">
    <property type="entry name" value="Glycogen_synth"/>
    <property type="match status" value="1"/>
</dbReference>
<proteinExistence type="inferred from homology"/>
<evidence type="ECO:0000256" key="5">
    <source>
        <dbReference type="ARBA" id="ARBA00022679"/>
    </source>
</evidence>
<dbReference type="OrthoDB" id="9808590at2"/>
<dbReference type="Pfam" id="PF08323">
    <property type="entry name" value="Glyco_transf_5"/>
    <property type="match status" value="1"/>
</dbReference>
<dbReference type="EC" id="2.4.1.21" evidence="7"/>
<organism evidence="10 11">
    <name type="scientific">Planococcus lenghuensis</name>
    <dbReference type="NCBI Taxonomy" id="2213202"/>
    <lineage>
        <taxon>Bacteria</taxon>
        <taxon>Bacillati</taxon>
        <taxon>Bacillota</taxon>
        <taxon>Bacilli</taxon>
        <taxon>Bacillales</taxon>
        <taxon>Caryophanaceae</taxon>
        <taxon>Planococcus</taxon>
    </lineage>
</organism>